<dbReference type="PANTHER" id="PTHR43798">
    <property type="entry name" value="MONOACYLGLYCEROL LIPASE"/>
    <property type="match status" value="1"/>
</dbReference>
<dbReference type="Pfam" id="PF00561">
    <property type="entry name" value="Abhydrolase_1"/>
    <property type="match status" value="1"/>
</dbReference>
<proteinExistence type="predicted"/>
<accession>X0RJR4</accession>
<reference evidence="2" key="1">
    <citation type="journal article" date="2014" name="Front. Microbiol.">
        <title>High frequency of phylogenetically diverse reductive dehalogenase-homologous genes in deep subseafloor sedimentary metagenomes.</title>
        <authorList>
            <person name="Kawai M."/>
            <person name="Futagami T."/>
            <person name="Toyoda A."/>
            <person name="Takaki Y."/>
            <person name="Nishi S."/>
            <person name="Hori S."/>
            <person name="Arai W."/>
            <person name="Tsubouchi T."/>
            <person name="Morono Y."/>
            <person name="Uchiyama I."/>
            <person name="Ito T."/>
            <person name="Fujiyama A."/>
            <person name="Inagaki F."/>
            <person name="Takami H."/>
        </authorList>
    </citation>
    <scope>NUCLEOTIDE SEQUENCE</scope>
    <source>
        <strain evidence="2">Expedition CK06-06</strain>
    </source>
</reference>
<protein>
    <recommendedName>
        <fullName evidence="1">AB hydrolase-1 domain-containing protein</fullName>
    </recommendedName>
</protein>
<evidence type="ECO:0000313" key="2">
    <source>
        <dbReference type="EMBL" id="GAF69023.1"/>
    </source>
</evidence>
<dbReference type="GO" id="GO:0016020">
    <property type="term" value="C:membrane"/>
    <property type="evidence" value="ECO:0007669"/>
    <property type="project" value="TreeGrafter"/>
</dbReference>
<dbReference type="InterPro" id="IPR029058">
    <property type="entry name" value="AB_hydrolase_fold"/>
</dbReference>
<name>X0RJR4_9ZZZZ</name>
<dbReference type="AlphaFoldDB" id="X0RJR4"/>
<feature type="domain" description="AB hydrolase-1" evidence="1">
    <location>
        <begin position="49"/>
        <end position="148"/>
    </location>
</feature>
<comment type="caution">
    <text evidence="2">The sequence shown here is derived from an EMBL/GenBank/DDBJ whole genome shotgun (WGS) entry which is preliminary data.</text>
</comment>
<evidence type="ECO:0000259" key="1">
    <source>
        <dbReference type="Pfam" id="PF00561"/>
    </source>
</evidence>
<feature type="non-terminal residue" evidence="2">
    <location>
        <position position="229"/>
    </location>
</feature>
<dbReference type="SUPFAM" id="SSF53474">
    <property type="entry name" value="alpha/beta-Hydrolases"/>
    <property type="match status" value="1"/>
</dbReference>
<gene>
    <name evidence="2" type="ORF">S01H1_14885</name>
</gene>
<dbReference type="InterPro" id="IPR050266">
    <property type="entry name" value="AB_hydrolase_sf"/>
</dbReference>
<dbReference type="EMBL" id="BARS01007759">
    <property type="protein sequence ID" value="GAF69023.1"/>
    <property type="molecule type" value="Genomic_DNA"/>
</dbReference>
<dbReference type="Gene3D" id="3.40.50.1820">
    <property type="entry name" value="alpha/beta hydrolase"/>
    <property type="match status" value="1"/>
</dbReference>
<dbReference type="InterPro" id="IPR000073">
    <property type="entry name" value="AB_hydrolase_1"/>
</dbReference>
<organism evidence="2">
    <name type="scientific">marine sediment metagenome</name>
    <dbReference type="NCBI Taxonomy" id="412755"/>
    <lineage>
        <taxon>unclassified sequences</taxon>
        <taxon>metagenomes</taxon>
        <taxon>ecological metagenomes</taxon>
    </lineage>
</organism>
<sequence length="229" mass="26325">MSKELPFLSLVIETETIGDALRARTAGDFVRLADGYTHYELSGPVDAQVVVLVHGFSAPYFIWEPTFKSLTQAGYRVLRYDLYGRGFSDRPRLRYNIELFRRQLCQLIDALNLSQPLALVAFSMGATIALSFIDKYPKRVHKLTLLAPAGARAINYFRLLKTHILSRANTVKYIKEYLEPYQVQMRYHGFKRALISTIYNGMLGDFSDLYRRVGEQKRPLQLIWGCQDS</sequence>
<dbReference type="PRINTS" id="PR00111">
    <property type="entry name" value="ABHYDROLASE"/>
</dbReference>
<dbReference type="PANTHER" id="PTHR43798:SF33">
    <property type="entry name" value="HYDROLASE, PUTATIVE (AFU_ORTHOLOGUE AFUA_2G14860)-RELATED"/>
    <property type="match status" value="1"/>
</dbReference>